<dbReference type="AlphaFoldDB" id="A0A2M9W6J1"/>
<name>A0A2M9W6J1_9GAMM</name>
<gene>
    <name evidence="1" type="ORF">PRCB_24095</name>
</gene>
<sequence length="128" mass="15159">MQQTTETFTVLNVNRFPMVILNQQAVRDGYADQWAQEMKQLMEQGEPFVMVYDHMRVDESDADRERRSRWLIQHRKTLSQICRGMISIESDAQRCEQLVKMRKLFGIQHQVVSSEPYALALIQQWLAK</sequence>
<organism evidence="1 2">
    <name type="scientific">Pantoea rodasii</name>
    <dbReference type="NCBI Taxonomy" id="1076549"/>
    <lineage>
        <taxon>Bacteria</taxon>
        <taxon>Pseudomonadati</taxon>
        <taxon>Pseudomonadota</taxon>
        <taxon>Gammaproteobacteria</taxon>
        <taxon>Enterobacterales</taxon>
        <taxon>Erwiniaceae</taxon>
        <taxon>Pantoea</taxon>
    </lineage>
</organism>
<dbReference type="OrthoDB" id="8905727at2"/>
<reference evidence="1 2" key="1">
    <citation type="submission" date="2017-11" db="EMBL/GenBank/DDBJ databases">
        <title>The genome sequence of Pantoea rodasii DSM 26611.</title>
        <authorList>
            <person name="Gao J."/>
            <person name="Mao X."/>
            <person name="Sun J."/>
        </authorList>
    </citation>
    <scope>NUCLEOTIDE SEQUENCE [LARGE SCALE GENOMIC DNA]</scope>
    <source>
        <strain evidence="1 2">DSM 26611</strain>
    </source>
</reference>
<dbReference type="EMBL" id="PIQI01000029">
    <property type="protein sequence ID" value="PJZ03145.1"/>
    <property type="molecule type" value="Genomic_DNA"/>
</dbReference>
<dbReference type="Proteomes" id="UP000232062">
    <property type="component" value="Unassembled WGS sequence"/>
</dbReference>
<proteinExistence type="predicted"/>
<dbReference type="STRING" id="1076549.HA45_16200"/>
<protein>
    <submittedName>
        <fullName evidence="1">Uncharacterized protein</fullName>
    </submittedName>
</protein>
<keyword evidence="2" id="KW-1185">Reference proteome</keyword>
<comment type="caution">
    <text evidence="1">The sequence shown here is derived from an EMBL/GenBank/DDBJ whole genome shotgun (WGS) entry which is preliminary data.</text>
</comment>
<accession>A0A2M9W6J1</accession>
<dbReference type="RefSeq" id="WP_100704105.1">
    <property type="nucleotide sequence ID" value="NZ_MLFP01000013.1"/>
</dbReference>
<evidence type="ECO:0000313" key="1">
    <source>
        <dbReference type="EMBL" id="PJZ03145.1"/>
    </source>
</evidence>
<evidence type="ECO:0000313" key="2">
    <source>
        <dbReference type="Proteomes" id="UP000232062"/>
    </source>
</evidence>